<organism evidence="8 9">
    <name type="scientific">Fibrella aquatilis</name>
    <dbReference type="NCBI Taxonomy" id="2817059"/>
    <lineage>
        <taxon>Bacteria</taxon>
        <taxon>Pseudomonadati</taxon>
        <taxon>Bacteroidota</taxon>
        <taxon>Cytophagia</taxon>
        <taxon>Cytophagales</taxon>
        <taxon>Spirosomataceae</taxon>
        <taxon>Fibrella</taxon>
    </lineage>
</organism>
<sequence>MTKRVNVGVLLLGLGVALGGFLLGQFWHPIQWRPETNVPVYTLPPSFDTEALNNRMLVSQSFAFDTTQPVRQLTSVIRRSFRRNPHPEAVLHGNAALAPVGWAFIELRNATDQPQRLVLSMPQYRANQATLWMGQRDRFAFVGTLHNNTPLGERFYPFLNYAFPIVIPSQTTVPLLLRTQFYAGFHEVDVRLSHQHTYADDAFIGSVGDGVTMVVFALLAVVALLVGGFSGSRLLVWFSVYLSTLTVICANVVGYLSLLPYPAGLALSANTVGLFCRIWLNPMIHPFFYQLIKPAVRQPRRYWWAVGAYSVVSGGLMALFLLPPQSFDLLNYGIINGMTTLTIINTGWLVVWVVLAYRRAGIWAPLLVCVLGLAPIILAQVIGFVQAINGQDTYRQITLPPFYFLFILSYLAFDEFRKELVTRQGMRRQVRELTKHNEALRRQEIEGIGRDLHDQVGNTLATALSYLGRTPLNPDKLRSILLSAIGELRFLSHNLVKDDDRPLTDKVQTLVSRFTDFAPVRLAYTDYTQGQINQLPPLTQQNLYRIIQELLTNVIRHSGATQASVQFFCDGTTVDVSVEDDGVGFDVSAGQQKGIGIQTIYKRAALPGISVRFDAAPTGTSVLLQTTLAAPVLTPSHANPNPAY</sequence>
<evidence type="ECO:0000313" key="8">
    <source>
        <dbReference type="EMBL" id="MBO0931573.1"/>
    </source>
</evidence>
<evidence type="ECO:0000256" key="3">
    <source>
        <dbReference type="ARBA" id="ARBA00022679"/>
    </source>
</evidence>
<dbReference type="Proteomes" id="UP000664795">
    <property type="component" value="Unassembled WGS sequence"/>
</dbReference>
<accession>A0A939G5H7</accession>
<keyword evidence="6" id="KW-0812">Transmembrane</keyword>
<comment type="caution">
    <text evidence="8">The sequence shown here is derived from an EMBL/GenBank/DDBJ whole genome shotgun (WGS) entry which is preliminary data.</text>
</comment>
<reference evidence="8 9" key="1">
    <citation type="submission" date="2021-03" db="EMBL/GenBank/DDBJ databases">
        <title>Fibrella sp. HMF5036 genome sequencing and assembly.</title>
        <authorList>
            <person name="Kang H."/>
            <person name="Kim H."/>
            <person name="Bae S."/>
            <person name="Joh K."/>
        </authorList>
    </citation>
    <scope>NUCLEOTIDE SEQUENCE [LARGE SCALE GENOMIC DNA]</scope>
    <source>
        <strain evidence="8 9">HMF5036</strain>
    </source>
</reference>
<keyword evidence="3" id="KW-0808">Transferase</keyword>
<proteinExistence type="predicted"/>
<comment type="catalytic activity">
    <reaction evidence="1">
        <text>ATP + protein L-histidine = ADP + protein N-phospho-L-histidine.</text>
        <dbReference type="EC" id="2.7.13.3"/>
    </reaction>
</comment>
<feature type="domain" description="Histidine kinase/HSP90-like ATPase" evidence="7">
    <location>
        <begin position="541"/>
        <end position="602"/>
    </location>
</feature>
<feature type="transmembrane region" description="Helical" evidence="6">
    <location>
        <begin position="7"/>
        <end position="27"/>
    </location>
</feature>
<feature type="transmembrane region" description="Helical" evidence="6">
    <location>
        <begin position="202"/>
        <end position="227"/>
    </location>
</feature>
<dbReference type="PANTHER" id="PTHR24421:SF10">
    <property type="entry name" value="NITRATE_NITRITE SENSOR PROTEIN NARQ"/>
    <property type="match status" value="1"/>
</dbReference>
<feature type="transmembrane region" description="Helical" evidence="6">
    <location>
        <begin position="301"/>
        <end position="322"/>
    </location>
</feature>
<keyword evidence="4" id="KW-0418">Kinase</keyword>
<keyword evidence="6" id="KW-1133">Transmembrane helix</keyword>
<evidence type="ECO:0000256" key="2">
    <source>
        <dbReference type="ARBA" id="ARBA00012438"/>
    </source>
</evidence>
<dbReference type="RefSeq" id="WP_207335537.1">
    <property type="nucleotide sequence ID" value="NZ_JAFMYU010000007.1"/>
</dbReference>
<dbReference type="GO" id="GO:0004673">
    <property type="term" value="F:protein histidine kinase activity"/>
    <property type="evidence" value="ECO:0007669"/>
    <property type="project" value="UniProtKB-EC"/>
</dbReference>
<keyword evidence="9" id="KW-1185">Reference proteome</keyword>
<keyword evidence="6" id="KW-0472">Membrane</keyword>
<dbReference type="InterPro" id="IPR050482">
    <property type="entry name" value="Sensor_HK_TwoCompSys"/>
</dbReference>
<feature type="transmembrane region" description="Helical" evidence="6">
    <location>
        <begin position="261"/>
        <end position="280"/>
    </location>
</feature>
<dbReference type="AlphaFoldDB" id="A0A939G5H7"/>
<protein>
    <recommendedName>
        <fullName evidence="2">histidine kinase</fullName>
        <ecNumber evidence="2">2.7.13.3</ecNumber>
    </recommendedName>
</protein>
<feature type="transmembrane region" description="Helical" evidence="6">
    <location>
        <begin position="362"/>
        <end position="388"/>
    </location>
</feature>
<keyword evidence="5" id="KW-0902">Two-component regulatory system</keyword>
<evidence type="ECO:0000256" key="1">
    <source>
        <dbReference type="ARBA" id="ARBA00000085"/>
    </source>
</evidence>
<dbReference type="Pfam" id="PF02518">
    <property type="entry name" value="HATPase_c"/>
    <property type="match status" value="1"/>
</dbReference>
<evidence type="ECO:0000259" key="7">
    <source>
        <dbReference type="Pfam" id="PF02518"/>
    </source>
</evidence>
<dbReference type="EC" id="2.7.13.3" evidence="2"/>
<evidence type="ECO:0000256" key="4">
    <source>
        <dbReference type="ARBA" id="ARBA00022777"/>
    </source>
</evidence>
<dbReference type="InterPro" id="IPR036890">
    <property type="entry name" value="HATPase_C_sf"/>
</dbReference>
<dbReference type="InterPro" id="IPR003594">
    <property type="entry name" value="HATPase_dom"/>
</dbReference>
<evidence type="ECO:0000313" key="9">
    <source>
        <dbReference type="Proteomes" id="UP000664795"/>
    </source>
</evidence>
<dbReference type="SUPFAM" id="SSF55874">
    <property type="entry name" value="ATPase domain of HSP90 chaperone/DNA topoisomerase II/histidine kinase"/>
    <property type="match status" value="1"/>
</dbReference>
<gene>
    <name evidence="8" type="ORF">J2I48_11240</name>
</gene>
<dbReference type="GO" id="GO:0000160">
    <property type="term" value="P:phosphorelay signal transduction system"/>
    <property type="evidence" value="ECO:0007669"/>
    <property type="project" value="UniProtKB-KW"/>
</dbReference>
<feature type="transmembrane region" description="Helical" evidence="6">
    <location>
        <begin position="394"/>
        <end position="413"/>
    </location>
</feature>
<evidence type="ECO:0000256" key="5">
    <source>
        <dbReference type="ARBA" id="ARBA00023012"/>
    </source>
</evidence>
<dbReference type="Gene3D" id="3.30.565.10">
    <property type="entry name" value="Histidine kinase-like ATPase, C-terminal domain"/>
    <property type="match status" value="1"/>
</dbReference>
<dbReference type="CDD" id="cd16917">
    <property type="entry name" value="HATPase_UhpB-NarQ-NarX-like"/>
    <property type="match status" value="1"/>
</dbReference>
<feature type="transmembrane region" description="Helical" evidence="6">
    <location>
        <begin position="234"/>
        <end position="255"/>
    </location>
</feature>
<name>A0A939G5H7_9BACT</name>
<evidence type="ECO:0000256" key="6">
    <source>
        <dbReference type="SAM" id="Phobius"/>
    </source>
</evidence>
<dbReference type="EMBL" id="JAFMYU010000007">
    <property type="protein sequence ID" value="MBO0931573.1"/>
    <property type="molecule type" value="Genomic_DNA"/>
</dbReference>
<dbReference type="PANTHER" id="PTHR24421">
    <property type="entry name" value="NITRATE/NITRITE SENSOR PROTEIN NARX-RELATED"/>
    <property type="match status" value="1"/>
</dbReference>
<feature type="transmembrane region" description="Helical" evidence="6">
    <location>
        <begin position="334"/>
        <end position="355"/>
    </location>
</feature>